<evidence type="ECO:0000313" key="2">
    <source>
        <dbReference type="Proteomes" id="UP000297861"/>
    </source>
</evidence>
<organism evidence="1 2">
    <name type="scientific">Dysgonomonas capnocytophagoides</name>
    <dbReference type="NCBI Taxonomy" id="45254"/>
    <lineage>
        <taxon>Bacteria</taxon>
        <taxon>Pseudomonadati</taxon>
        <taxon>Bacteroidota</taxon>
        <taxon>Bacteroidia</taxon>
        <taxon>Bacteroidales</taxon>
        <taxon>Dysgonomonadaceae</taxon>
        <taxon>Dysgonomonas</taxon>
    </lineage>
</organism>
<name>A0A4Y8KZS9_9BACT</name>
<gene>
    <name evidence="1" type="ORF">E2605_17275</name>
</gene>
<keyword evidence="2" id="KW-1185">Reference proteome</keyword>
<dbReference type="STRING" id="1121485.GCA_000426485_03461"/>
<proteinExistence type="predicted"/>
<sequence length="253" mass="29695">MKIYIFIILSSLLLISCSSTKRYYFYATLDSENNKMNKTESGIFTEIKDSIKISYVYSGENINMNLNIENKAPYPISVNWDKSHLQINDMMPKMYKNIHRKDHQLEAYEIKENSNKEYVLLKDAGYNFRQINKRKASNKEKAVGDRNVKTKSLEFDSDNSPLFLTSTLYIVKNKDNTKEEYSSVNTFYLSSLNRIDKKDYKKIKRESNSRGDILCIRYERERNNKFGQMLVAGLIETAFFVIDTKLNEGLDYE</sequence>
<dbReference type="EMBL" id="SOML01000013">
    <property type="protein sequence ID" value="TFD93233.1"/>
    <property type="molecule type" value="Genomic_DNA"/>
</dbReference>
<dbReference type="RefSeq" id="WP_134437350.1">
    <property type="nucleotide sequence ID" value="NZ_SOML01000013.1"/>
</dbReference>
<dbReference type="Proteomes" id="UP000297861">
    <property type="component" value="Unassembled WGS sequence"/>
</dbReference>
<dbReference type="PROSITE" id="PS51257">
    <property type="entry name" value="PROKAR_LIPOPROTEIN"/>
    <property type="match status" value="1"/>
</dbReference>
<comment type="caution">
    <text evidence="1">The sequence shown here is derived from an EMBL/GenBank/DDBJ whole genome shotgun (WGS) entry which is preliminary data.</text>
</comment>
<accession>A0A4Y8KZS9</accession>
<evidence type="ECO:0008006" key="3">
    <source>
        <dbReference type="Google" id="ProtNLM"/>
    </source>
</evidence>
<protein>
    <recommendedName>
        <fullName evidence="3">Lipoprotein</fullName>
    </recommendedName>
</protein>
<reference evidence="1 2" key="1">
    <citation type="submission" date="2019-03" db="EMBL/GenBank/DDBJ databases">
        <title>San Antonio Military Medical Center submission to MRSN (WRAIR), pending publication.</title>
        <authorList>
            <person name="Blyth D.M."/>
            <person name="Mccarthy S.L."/>
            <person name="Schall S.E."/>
            <person name="Stam J.A."/>
            <person name="Ong A.C."/>
            <person name="Mcgann P.T."/>
        </authorList>
    </citation>
    <scope>NUCLEOTIDE SEQUENCE [LARGE SCALE GENOMIC DNA]</scope>
    <source>
        <strain evidence="1 2">MRSN571793</strain>
    </source>
</reference>
<dbReference type="AlphaFoldDB" id="A0A4Y8KZS9"/>
<evidence type="ECO:0000313" key="1">
    <source>
        <dbReference type="EMBL" id="TFD93233.1"/>
    </source>
</evidence>